<keyword evidence="2" id="KW-1185">Reference proteome</keyword>
<gene>
    <name evidence="1" type="ORF">A1D18_04625</name>
</gene>
<accession>A0A1J8P340</accession>
<name>A0A1J8P340_9COXI</name>
<sequence length="273" mass="31484">MVAISLSLFLSMGMINIFIHNKNIYHLTQGLNTISTKARMAFHLLSHDIRMAGFIGCVRLIDNLPLINIHLTADTSLVVWHKGYTTAKLVLPNLARYQKDSDAILIQFLDPNTFPVKEAKSSHIVLAHRVVFQPKDVLLISDCQHAEFIHWSNIHLAYSYQVDSEIGVFNKIIYYIADTGRKSETGQKIYALYRRNLNQSFYKPIELIEGIKRMTIRLGMQNSDGTLYYRNANEVKHWADARSVEIRLLLTDGKQLEKEWKQIIGLRERLNDN</sequence>
<reference evidence="1 2" key="1">
    <citation type="submission" date="2016-03" db="EMBL/GenBank/DDBJ databases">
        <title>Comparative genomics of Rickettsiella.</title>
        <authorList>
            <person name="Chandler C."/>
            <person name="Wang Y."/>
        </authorList>
    </citation>
    <scope>NUCLEOTIDE SEQUENCE [LARGE SCALE GENOMIC DNA]</scope>
    <source>
        <strain evidence="1 2">RCFS May 2013</strain>
    </source>
</reference>
<protein>
    <submittedName>
        <fullName evidence="1">Uncharacterized protein</fullName>
    </submittedName>
</protein>
<dbReference type="AlphaFoldDB" id="A0A1J8P340"/>
<organism evidence="1 2">
    <name type="scientific">Candidatus Rickettsiella isopodorum</name>
    <dbReference type="NCBI Taxonomy" id="1225476"/>
    <lineage>
        <taxon>Bacteria</taxon>
        <taxon>Pseudomonadati</taxon>
        <taxon>Pseudomonadota</taxon>
        <taxon>Gammaproteobacteria</taxon>
        <taxon>Legionellales</taxon>
        <taxon>Coxiellaceae</taxon>
        <taxon>Rickettsiella</taxon>
    </lineage>
</organism>
<dbReference type="GO" id="GO:0043683">
    <property type="term" value="P:type IV pilus assembly"/>
    <property type="evidence" value="ECO:0007669"/>
    <property type="project" value="InterPro"/>
</dbReference>
<evidence type="ECO:0000313" key="1">
    <source>
        <dbReference type="EMBL" id="OIZ94148.1"/>
    </source>
</evidence>
<dbReference type="Pfam" id="PF16074">
    <property type="entry name" value="PilW"/>
    <property type="match status" value="1"/>
</dbReference>
<proteinExistence type="predicted"/>
<evidence type="ECO:0000313" key="2">
    <source>
        <dbReference type="Proteomes" id="UP000183924"/>
    </source>
</evidence>
<dbReference type="InterPro" id="IPR032092">
    <property type="entry name" value="PilW"/>
</dbReference>
<dbReference type="STRING" id="1225476.A1D18_04625"/>
<comment type="caution">
    <text evidence="1">The sequence shown here is derived from an EMBL/GenBank/DDBJ whole genome shotgun (WGS) entry which is preliminary data.</text>
</comment>
<dbReference type="Proteomes" id="UP000183924">
    <property type="component" value="Unassembled WGS sequence"/>
</dbReference>
<dbReference type="EMBL" id="LUKY01000033">
    <property type="protein sequence ID" value="OIZ94148.1"/>
    <property type="molecule type" value="Genomic_DNA"/>
</dbReference>